<dbReference type="GO" id="GO:0006355">
    <property type="term" value="P:regulation of DNA-templated transcription"/>
    <property type="evidence" value="ECO:0007669"/>
    <property type="project" value="InterPro"/>
</dbReference>
<keyword evidence="4" id="KW-0472">Membrane</keyword>
<evidence type="ECO:0000256" key="3">
    <source>
        <dbReference type="ARBA" id="ARBA00023163"/>
    </source>
</evidence>
<dbReference type="EMBL" id="BAEO01000007">
    <property type="protein sequence ID" value="GAC17429.1"/>
    <property type="molecule type" value="Genomic_DNA"/>
</dbReference>
<evidence type="ECO:0000256" key="2">
    <source>
        <dbReference type="ARBA" id="ARBA00023125"/>
    </source>
</evidence>
<keyword evidence="4" id="KW-0812">Transmembrane</keyword>
<dbReference type="Pfam" id="PF00196">
    <property type="entry name" value="GerE"/>
    <property type="match status" value="1"/>
</dbReference>
<proteinExistence type="predicted"/>
<keyword evidence="3" id="KW-0804">Transcription</keyword>
<dbReference type="PROSITE" id="PS50043">
    <property type="entry name" value="HTH_LUXR_2"/>
    <property type="match status" value="1"/>
</dbReference>
<dbReference type="Gene3D" id="1.10.10.10">
    <property type="entry name" value="Winged helix-like DNA-binding domain superfamily/Winged helix DNA-binding domain"/>
    <property type="match status" value="1"/>
</dbReference>
<reference evidence="6 7" key="1">
    <citation type="journal article" date="2017" name="Antonie Van Leeuwenhoek">
        <title>Rhizobium rhizosphaerae sp. nov., a novel species isolated from rice rhizosphere.</title>
        <authorList>
            <person name="Zhao J.J."/>
            <person name="Zhang J."/>
            <person name="Zhang R.J."/>
            <person name="Zhang C.W."/>
            <person name="Yin H.Q."/>
            <person name="Zhang X.X."/>
        </authorList>
    </citation>
    <scope>NUCLEOTIDE SEQUENCE [LARGE SCALE GENOMIC DNA]</scope>
    <source>
        <strain evidence="6 7">BSs20135</strain>
    </source>
</reference>
<keyword evidence="7" id="KW-1185">Reference proteome</keyword>
<dbReference type="Proteomes" id="UP000006327">
    <property type="component" value="Unassembled WGS sequence"/>
</dbReference>
<dbReference type="AlphaFoldDB" id="K6X9Y5"/>
<evidence type="ECO:0000259" key="5">
    <source>
        <dbReference type="PROSITE" id="PS50043"/>
    </source>
</evidence>
<evidence type="ECO:0000256" key="1">
    <source>
        <dbReference type="ARBA" id="ARBA00023015"/>
    </source>
</evidence>
<feature type="transmembrane region" description="Helical" evidence="4">
    <location>
        <begin position="48"/>
        <end position="69"/>
    </location>
</feature>
<dbReference type="GO" id="GO:0003677">
    <property type="term" value="F:DNA binding"/>
    <property type="evidence" value="ECO:0007669"/>
    <property type="project" value="UniProtKB-KW"/>
</dbReference>
<evidence type="ECO:0000256" key="4">
    <source>
        <dbReference type="SAM" id="Phobius"/>
    </source>
</evidence>
<evidence type="ECO:0000313" key="7">
    <source>
        <dbReference type="Proteomes" id="UP000006327"/>
    </source>
</evidence>
<gene>
    <name evidence="6" type="ORF">GARC_0447</name>
</gene>
<dbReference type="InterPro" id="IPR000792">
    <property type="entry name" value="Tscrpt_reg_LuxR_C"/>
</dbReference>
<dbReference type="PANTHER" id="PTHR44688:SF16">
    <property type="entry name" value="DNA-BINDING TRANSCRIPTIONAL ACTIVATOR DEVR_DOSR"/>
    <property type="match status" value="1"/>
</dbReference>
<accession>K6X9Y5</accession>
<evidence type="ECO:0000313" key="6">
    <source>
        <dbReference type="EMBL" id="GAC17429.1"/>
    </source>
</evidence>
<dbReference type="PANTHER" id="PTHR44688">
    <property type="entry name" value="DNA-BINDING TRANSCRIPTIONAL ACTIVATOR DEVR_DOSR"/>
    <property type="match status" value="1"/>
</dbReference>
<dbReference type="OrthoDB" id="6387410at2"/>
<feature type="transmembrane region" description="Helical" evidence="4">
    <location>
        <begin position="21"/>
        <end position="42"/>
    </location>
</feature>
<dbReference type="InterPro" id="IPR036388">
    <property type="entry name" value="WH-like_DNA-bd_sf"/>
</dbReference>
<dbReference type="CDD" id="cd06170">
    <property type="entry name" value="LuxR_C_like"/>
    <property type="match status" value="1"/>
</dbReference>
<dbReference type="STRING" id="493475.GARC_0447"/>
<keyword evidence="1" id="KW-0805">Transcription regulation</keyword>
<feature type="domain" description="HTH luxR-type" evidence="5">
    <location>
        <begin position="77"/>
        <end position="142"/>
    </location>
</feature>
<keyword evidence="2" id="KW-0238">DNA-binding</keyword>
<dbReference type="SUPFAM" id="SSF46894">
    <property type="entry name" value="C-terminal effector domain of the bipartite response regulators"/>
    <property type="match status" value="1"/>
</dbReference>
<dbReference type="SMART" id="SM00421">
    <property type="entry name" value="HTH_LUXR"/>
    <property type="match status" value="1"/>
</dbReference>
<name>K6X9Y5_9ALTE</name>
<keyword evidence="4" id="KW-1133">Transmembrane helix</keyword>
<comment type="caution">
    <text evidence="6">The sequence shown here is derived from an EMBL/GenBank/DDBJ whole genome shotgun (WGS) entry which is preliminary data.</text>
</comment>
<sequence>MKKHLQKLQHQLKTIPLVIRYGLLLALALVCIKTLEYQVFSFRLNQQLYIGIIASFFLFLGVGAAYLWFRFRDNPVVEKMMPILTIKELNLLRGLAQGLTNQQLADASFLSVNTIKTHLKSVYRKLLVKNRSEAVAKAKDLNLLEL</sequence>
<organism evidence="6 7">
    <name type="scientific">Paraglaciecola arctica BSs20135</name>
    <dbReference type="NCBI Taxonomy" id="493475"/>
    <lineage>
        <taxon>Bacteria</taxon>
        <taxon>Pseudomonadati</taxon>
        <taxon>Pseudomonadota</taxon>
        <taxon>Gammaproteobacteria</taxon>
        <taxon>Alteromonadales</taxon>
        <taxon>Alteromonadaceae</taxon>
        <taxon>Paraglaciecola</taxon>
    </lineage>
</organism>
<dbReference type="RefSeq" id="WP_007616202.1">
    <property type="nucleotide sequence ID" value="NZ_BAEO01000007.1"/>
</dbReference>
<dbReference type="InterPro" id="IPR016032">
    <property type="entry name" value="Sig_transdc_resp-reg_C-effctor"/>
</dbReference>
<dbReference type="PRINTS" id="PR00038">
    <property type="entry name" value="HTHLUXR"/>
</dbReference>
<protein>
    <recommendedName>
        <fullName evidence="5">HTH luxR-type domain-containing protein</fullName>
    </recommendedName>
</protein>
<dbReference type="eggNOG" id="COG2197">
    <property type="taxonomic scope" value="Bacteria"/>
</dbReference>